<feature type="domain" description="C-type lectin" evidence="17">
    <location>
        <begin position="25"/>
        <end position="140"/>
    </location>
</feature>
<dbReference type="SMART" id="SM00034">
    <property type="entry name" value="CLECT"/>
    <property type="match status" value="1"/>
</dbReference>
<evidence type="ECO:0000256" key="1">
    <source>
        <dbReference type="ARBA" id="ARBA00004479"/>
    </source>
</evidence>
<dbReference type="GO" id="GO:0030175">
    <property type="term" value="C:filopodium"/>
    <property type="evidence" value="ECO:0007669"/>
    <property type="project" value="UniProtKB-SubCell"/>
</dbReference>
<keyword evidence="8 16" id="KW-1133">Transmembrane helix</keyword>
<keyword evidence="11" id="KW-0675">Receptor</keyword>
<keyword evidence="7" id="KW-0430">Lectin</keyword>
<evidence type="ECO:0000256" key="9">
    <source>
        <dbReference type="ARBA" id="ARBA00023136"/>
    </source>
</evidence>
<keyword evidence="5 16" id="KW-0812">Transmembrane</keyword>
<accession>A0A151M0F6</accession>
<evidence type="ECO:0000256" key="6">
    <source>
        <dbReference type="ARBA" id="ARBA00022729"/>
    </source>
</evidence>
<dbReference type="Proteomes" id="UP000050525">
    <property type="component" value="Unassembled WGS sequence"/>
</dbReference>
<gene>
    <name evidence="18" type="primary">CD302</name>
    <name evidence="18" type="ORF">Y1Q_0011584</name>
</gene>
<keyword evidence="10" id="KW-1015">Disulfide bond</keyword>
<keyword evidence="13" id="KW-0966">Cell projection</keyword>
<dbReference type="FunFam" id="3.10.100.10:FF:000082">
    <property type="entry name" value="CD302 antigen isoform X2"/>
    <property type="match status" value="1"/>
</dbReference>
<comment type="subcellular location">
    <subcellularLocation>
        <location evidence="2">Cell projection</location>
        <location evidence="2">Filopodium</location>
    </subcellularLocation>
    <subcellularLocation>
        <location evidence="3">Cytoplasm</location>
        <location evidence="3">Cell cortex</location>
    </subcellularLocation>
    <subcellularLocation>
        <location evidence="1">Membrane</location>
        <topology evidence="1">Single-pass type I membrane protein</topology>
    </subcellularLocation>
</comment>
<dbReference type="InterPro" id="IPR001304">
    <property type="entry name" value="C-type_lectin-like"/>
</dbReference>
<comment type="function">
    <text evidence="14">Potential multifunctional C-type lectin receptor that may play roles in endocytosis and phagocytosis as well as in cell adhesion and migration.</text>
</comment>
<dbReference type="Pfam" id="PF00059">
    <property type="entry name" value="Lectin_C"/>
    <property type="match status" value="1"/>
</dbReference>
<dbReference type="AlphaFoldDB" id="A0A151M0F6"/>
<dbReference type="SUPFAM" id="SSF56436">
    <property type="entry name" value="C-type lectin-like"/>
    <property type="match status" value="1"/>
</dbReference>
<evidence type="ECO:0000313" key="18">
    <source>
        <dbReference type="EMBL" id="KYO17956.1"/>
    </source>
</evidence>
<evidence type="ECO:0000256" key="13">
    <source>
        <dbReference type="ARBA" id="ARBA00023273"/>
    </source>
</evidence>
<evidence type="ECO:0000256" key="3">
    <source>
        <dbReference type="ARBA" id="ARBA00004544"/>
    </source>
</evidence>
<organism evidence="18 19">
    <name type="scientific">Alligator mississippiensis</name>
    <name type="common">American alligator</name>
    <dbReference type="NCBI Taxonomy" id="8496"/>
    <lineage>
        <taxon>Eukaryota</taxon>
        <taxon>Metazoa</taxon>
        <taxon>Chordata</taxon>
        <taxon>Craniata</taxon>
        <taxon>Vertebrata</taxon>
        <taxon>Euteleostomi</taxon>
        <taxon>Archelosauria</taxon>
        <taxon>Archosauria</taxon>
        <taxon>Crocodylia</taxon>
        <taxon>Alligatoridae</taxon>
        <taxon>Alligatorinae</taxon>
        <taxon>Alligator</taxon>
    </lineage>
</organism>
<evidence type="ECO:0000256" key="10">
    <source>
        <dbReference type="ARBA" id="ARBA00023157"/>
    </source>
</evidence>
<evidence type="ECO:0000256" key="15">
    <source>
        <dbReference type="ARBA" id="ARBA00040676"/>
    </source>
</evidence>
<dbReference type="InterPro" id="IPR050111">
    <property type="entry name" value="C-type_lectin/snaclec_domain"/>
</dbReference>
<dbReference type="PANTHER" id="PTHR22803">
    <property type="entry name" value="MANNOSE, PHOSPHOLIPASE, LECTIN RECEPTOR RELATED"/>
    <property type="match status" value="1"/>
</dbReference>
<evidence type="ECO:0000256" key="11">
    <source>
        <dbReference type="ARBA" id="ARBA00023170"/>
    </source>
</evidence>
<dbReference type="GO" id="GO:0016020">
    <property type="term" value="C:membrane"/>
    <property type="evidence" value="ECO:0007669"/>
    <property type="project" value="UniProtKB-SubCell"/>
</dbReference>
<sequence length="220" mass="25216">MAWLPHPHGRLRNPEECPSSVWIPFGSYCYAFFQGTLNNVESVEDARDLCKGNASGADIISIKNEKENTFILETFKTHWQGPDYILLGMIFDTDDNSFKWYDESEMNFTKWTEEIDEVLMNTCAFMNTKSGKWEKKSCEEFPLTGTLCKTASAYEKKYLPGKSALTTTVVVIFTIVMIISTAAVWYLCKRGAGARKPLEQVDLPHTKQRYWKPVEILVPR</sequence>
<evidence type="ECO:0000256" key="8">
    <source>
        <dbReference type="ARBA" id="ARBA00022989"/>
    </source>
</evidence>
<evidence type="ECO:0000256" key="16">
    <source>
        <dbReference type="SAM" id="Phobius"/>
    </source>
</evidence>
<name>A0A151M0F6_ALLMI</name>
<evidence type="ECO:0000256" key="2">
    <source>
        <dbReference type="ARBA" id="ARBA00004486"/>
    </source>
</evidence>
<comment type="caution">
    <text evidence="18">The sequence shown here is derived from an EMBL/GenBank/DDBJ whole genome shotgun (WGS) entry which is preliminary data.</text>
</comment>
<keyword evidence="19" id="KW-1185">Reference proteome</keyword>
<evidence type="ECO:0000256" key="7">
    <source>
        <dbReference type="ARBA" id="ARBA00022734"/>
    </source>
</evidence>
<evidence type="ECO:0000256" key="14">
    <source>
        <dbReference type="ARBA" id="ARBA00037495"/>
    </source>
</evidence>
<evidence type="ECO:0000313" key="19">
    <source>
        <dbReference type="Proteomes" id="UP000050525"/>
    </source>
</evidence>
<dbReference type="GO" id="GO:0005938">
    <property type="term" value="C:cell cortex"/>
    <property type="evidence" value="ECO:0007669"/>
    <property type="project" value="UniProtKB-SubCell"/>
</dbReference>
<evidence type="ECO:0000256" key="4">
    <source>
        <dbReference type="ARBA" id="ARBA00022490"/>
    </source>
</evidence>
<dbReference type="EMBL" id="AKHW03006853">
    <property type="protein sequence ID" value="KYO17956.1"/>
    <property type="molecule type" value="Genomic_DNA"/>
</dbReference>
<dbReference type="Gene3D" id="3.10.100.10">
    <property type="entry name" value="Mannose-Binding Protein A, subunit A"/>
    <property type="match status" value="1"/>
</dbReference>
<dbReference type="PROSITE" id="PS50041">
    <property type="entry name" value="C_TYPE_LECTIN_2"/>
    <property type="match status" value="1"/>
</dbReference>
<keyword evidence="4" id="KW-0963">Cytoplasm</keyword>
<keyword evidence="6" id="KW-0732">Signal</keyword>
<keyword evidence="12" id="KW-0325">Glycoprotein</keyword>
<evidence type="ECO:0000259" key="17">
    <source>
        <dbReference type="PROSITE" id="PS50041"/>
    </source>
</evidence>
<keyword evidence="9 16" id="KW-0472">Membrane</keyword>
<evidence type="ECO:0000256" key="5">
    <source>
        <dbReference type="ARBA" id="ARBA00022692"/>
    </source>
</evidence>
<dbReference type="GO" id="GO:0030246">
    <property type="term" value="F:carbohydrate binding"/>
    <property type="evidence" value="ECO:0007669"/>
    <property type="project" value="UniProtKB-KW"/>
</dbReference>
<protein>
    <recommendedName>
        <fullName evidence="15">CD302 antigen</fullName>
    </recommendedName>
</protein>
<feature type="transmembrane region" description="Helical" evidence="16">
    <location>
        <begin position="164"/>
        <end position="188"/>
    </location>
</feature>
<evidence type="ECO:0000256" key="12">
    <source>
        <dbReference type="ARBA" id="ARBA00023180"/>
    </source>
</evidence>
<reference evidence="18 19" key="1">
    <citation type="journal article" date="2012" name="Genome Biol.">
        <title>Sequencing three crocodilian genomes to illuminate the evolution of archosaurs and amniotes.</title>
        <authorList>
            <person name="St John J.A."/>
            <person name="Braun E.L."/>
            <person name="Isberg S.R."/>
            <person name="Miles L.G."/>
            <person name="Chong A.Y."/>
            <person name="Gongora J."/>
            <person name="Dalzell P."/>
            <person name="Moran C."/>
            <person name="Bed'hom B."/>
            <person name="Abzhanov A."/>
            <person name="Burgess S.C."/>
            <person name="Cooksey A.M."/>
            <person name="Castoe T.A."/>
            <person name="Crawford N.G."/>
            <person name="Densmore L.D."/>
            <person name="Drew J.C."/>
            <person name="Edwards S.V."/>
            <person name="Faircloth B.C."/>
            <person name="Fujita M.K."/>
            <person name="Greenwold M.J."/>
            <person name="Hoffmann F.G."/>
            <person name="Howard J.M."/>
            <person name="Iguchi T."/>
            <person name="Janes D.E."/>
            <person name="Khan S.Y."/>
            <person name="Kohno S."/>
            <person name="de Koning A.J."/>
            <person name="Lance S.L."/>
            <person name="McCarthy F.M."/>
            <person name="McCormack J.E."/>
            <person name="Merchant M.E."/>
            <person name="Peterson D.G."/>
            <person name="Pollock D.D."/>
            <person name="Pourmand N."/>
            <person name="Raney B.J."/>
            <person name="Roessler K.A."/>
            <person name="Sanford J.R."/>
            <person name="Sawyer R.H."/>
            <person name="Schmidt C.J."/>
            <person name="Triplett E.W."/>
            <person name="Tuberville T.D."/>
            <person name="Venegas-Anaya M."/>
            <person name="Howard J.T."/>
            <person name="Jarvis E.D."/>
            <person name="Guillette L.J.Jr."/>
            <person name="Glenn T.C."/>
            <person name="Green R.E."/>
            <person name="Ray D.A."/>
        </authorList>
    </citation>
    <scope>NUCLEOTIDE SEQUENCE [LARGE SCALE GENOMIC DNA]</scope>
    <source>
        <strain evidence="18">KSC_2009_1</strain>
    </source>
</reference>
<dbReference type="CDD" id="cd00037">
    <property type="entry name" value="CLECT"/>
    <property type="match status" value="1"/>
</dbReference>
<proteinExistence type="predicted"/>
<dbReference type="InterPro" id="IPR016187">
    <property type="entry name" value="CTDL_fold"/>
</dbReference>
<dbReference type="InterPro" id="IPR016186">
    <property type="entry name" value="C-type_lectin-like/link_sf"/>
</dbReference>